<name>A0A7W6EY66_9SPHN</name>
<dbReference type="EMBL" id="JACICY010000048">
    <property type="protein sequence ID" value="MBB3862981.1"/>
    <property type="molecule type" value="Genomic_DNA"/>
</dbReference>
<keyword evidence="3" id="KW-1185">Reference proteome</keyword>
<evidence type="ECO:0000259" key="1">
    <source>
        <dbReference type="PROSITE" id="PS50994"/>
    </source>
</evidence>
<dbReference type="PROSITE" id="PS50994">
    <property type="entry name" value="INTEGRASE"/>
    <property type="match status" value="1"/>
</dbReference>
<dbReference type="GO" id="GO:0015074">
    <property type="term" value="P:DNA integration"/>
    <property type="evidence" value="ECO:0007669"/>
    <property type="project" value="InterPro"/>
</dbReference>
<dbReference type="AlphaFoldDB" id="A0A7W6EY66"/>
<dbReference type="PANTHER" id="PTHR35004">
    <property type="entry name" value="TRANSPOSASE RV3428C-RELATED"/>
    <property type="match status" value="1"/>
</dbReference>
<dbReference type="InterPro" id="IPR001584">
    <property type="entry name" value="Integrase_cat-core"/>
</dbReference>
<proteinExistence type="predicted"/>
<sequence length="501" mass="56432">MAGRHINDHQVRLFMNNRRNAPVALAAAKAGFSTATGYRLLESGELPSQRQTLRGRRRPDPLAGIFDDIVVPMLEMAPGLRPIAIFEELRRRYPQTEFGSRRTLERRIRHWRALHGQDREVIFRQVHEPGRMGLSDFTCMNDLEVTIAGEALDHLLYHFRLPCGGFEHGHVILGGESFVALAEGLQNALWSAGGAPRLHRTDSLSAAFRNLDADTKADLTQRYDALCAHFGMEPTRNNTGIAHENGAIESAHAHIKAGVKDALLLRSTKDFANLADYRRFIDEVVTARNRRHGPGIDAERKFLQPLPDTRTTDYEEVLVSVTSSGGFTLRRVFYTVPSRLIGHRLRVRLYDDRLDVFIGGTKFMTLSRGRAGANGKHGHIVDYRHVIHSLRRKPMALLGLVYRDSLFPRDAFRLMFHHLLEVRGEREACRTTVELLAMAHERACEAELAQILTEDLAVHRLPCIHSLRARFCPDPADLPEVVVELVPLSIYDGLIEQGVAA</sequence>
<comment type="caution">
    <text evidence="2">The sequence shown here is derived from an EMBL/GenBank/DDBJ whole genome shotgun (WGS) entry which is preliminary data.</text>
</comment>
<accession>A0A7W6EY66</accession>
<reference evidence="2 3" key="1">
    <citation type="submission" date="2020-08" db="EMBL/GenBank/DDBJ databases">
        <title>Genomic Encyclopedia of Type Strains, Phase IV (KMG-IV): sequencing the most valuable type-strain genomes for metagenomic binning, comparative biology and taxonomic classification.</title>
        <authorList>
            <person name="Goeker M."/>
        </authorList>
    </citation>
    <scope>NUCLEOTIDE SEQUENCE [LARGE SCALE GENOMIC DNA]</scope>
    <source>
        <strain evidence="2 3">DSM 14552</strain>
    </source>
</reference>
<protein>
    <submittedName>
        <fullName evidence="2">Plasmid stability protein</fullName>
    </submittedName>
</protein>
<dbReference type="RefSeq" id="WP_183615350.1">
    <property type="nucleotide sequence ID" value="NZ_JACICY010000048.1"/>
</dbReference>
<evidence type="ECO:0000313" key="2">
    <source>
        <dbReference type="EMBL" id="MBB3862981.1"/>
    </source>
</evidence>
<evidence type="ECO:0000313" key="3">
    <source>
        <dbReference type="Proteomes" id="UP000562395"/>
    </source>
</evidence>
<gene>
    <name evidence="2" type="ORF">GGQ88_004290</name>
</gene>
<dbReference type="PANTHER" id="PTHR35004:SF7">
    <property type="entry name" value="INTEGRASE PROTEIN"/>
    <property type="match status" value="1"/>
</dbReference>
<organism evidence="2 3">
    <name type="scientific">Novosphingobium hassiacum</name>
    <dbReference type="NCBI Taxonomy" id="173676"/>
    <lineage>
        <taxon>Bacteria</taxon>
        <taxon>Pseudomonadati</taxon>
        <taxon>Pseudomonadota</taxon>
        <taxon>Alphaproteobacteria</taxon>
        <taxon>Sphingomonadales</taxon>
        <taxon>Sphingomonadaceae</taxon>
        <taxon>Novosphingobium</taxon>
    </lineage>
</organism>
<dbReference type="Proteomes" id="UP000562395">
    <property type="component" value="Unassembled WGS sequence"/>
</dbReference>
<dbReference type="NCBIfam" id="NF033546">
    <property type="entry name" value="transpos_IS21"/>
    <property type="match status" value="1"/>
</dbReference>
<feature type="domain" description="Integrase catalytic" evidence="1">
    <location>
        <begin position="125"/>
        <end position="313"/>
    </location>
</feature>